<proteinExistence type="predicted"/>
<protein>
    <recommendedName>
        <fullName evidence="1">Endonuclease/exonuclease/phosphatase domain-containing protein</fullName>
    </recommendedName>
</protein>
<dbReference type="Proteomes" id="UP000466345">
    <property type="component" value="Unassembled WGS sequence"/>
</dbReference>
<dbReference type="SUPFAM" id="SSF56219">
    <property type="entry name" value="DNase I-like"/>
    <property type="match status" value="1"/>
</dbReference>
<dbReference type="InterPro" id="IPR051916">
    <property type="entry name" value="GPI-anchor_lipid_remodeler"/>
</dbReference>
<dbReference type="RefSeq" id="WP_153455767.1">
    <property type="nucleotide sequence ID" value="NZ_WEGJ01000026.1"/>
</dbReference>
<gene>
    <name evidence="2" type="ORF">SRB5_50950</name>
</gene>
<dbReference type="EMBL" id="WEGJ01000026">
    <property type="protein sequence ID" value="MQY14919.1"/>
    <property type="molecule type" value="Genomic_DNA"/>
</dbReference>
<accession>A0A7K0CN95</accession>
<dbReference type="InterPro" id="IPR005135">
    <property type="entry name" value="Endo/exonuclease/phosphatase"/>
</dbReference>
<evidence type="ECO:0000259" key="1">
    <source>
        <dbReference type="Pfam" id="PF03372"/>
    </source>
</evidence>
<dbReference type="PANTHER" id="PTHR14859">
    <property type="entry name" value="CALCOFLUOR WHITE HYPERSENSITIVE PROTEIN PRECURSOR"/>
    <property type="match status" value="1"/>
</dbReference>
<dbReference type="Pfam" id="PF03372">
    <property type="entry name" value="Exo_endo_phos"/>
    <property type="match status" value="1"/>
</dbReference>
<evidence type="ECO:0000313" key="3">
    <source>
        <dbReference type="Proteomes" id="UP000466345"/>
    </source>
</evidence>
<comment type="caution">
    <text evidence="2">The sequence shown here is derived from an EMBL/GenBank/DDBJ whole genome shotgun (WGS) entry which is preliminary data.</text>
</comment>
<evidence type="ECO:0000313" key="2">
    <source>
        <dbReference type="EMBL" id="MQY14919.1"/>
    </source>
</evidence>
<dbReference type="GO" id="GO:0006506">
    <property type="term" value="P:GPI anchor biosynthetic process"/>
    <property type="evidence" value="ECO:0007669"/>
    <property type="project" value="TreeGrafter"/>
</dbReference>
<reference evidence="2 3" key="1">
    <citation type="submission" date="2019-10" db="EMBL/GenBank/DDBJ databases">
        <title>Streptomyces smaragdinus sp. nov. and Streptomyces fabii sp. nov., isolated from the gut of fungus growing-termite Macrotermes natalensis.</title>
        <authorList>
            <person name="Schwitalla J."/>
            <person name="Benndorf R."/>
            <person name="Martin K."/>
            <person name="De Beer W."/>
            <person name="Kaster A.-K."/>
            <person name="Vollmers J."/>
            <person name="Poulsen M."/>
            <person name="Beemelmanns C."/>
        </authorList>
    </citation>
    <scope>NUCLEOTIDE SEQUENCE [LARGE SCALE GENOMIC DNA]</scope>
    <source>
        <strain evidence="2 3">RB5</strain>
    </source>
</reference>
<dbReference type="GO" id="GO:0016020">
    <property type="term" value="C:membrane"/>
    <property type="evidence" value="ECO:0007669"/>
    <property type="project" value="GOC"/>
</dbReference>
<dbReference type="GO" id="GO:0003824">
    <property type="term" value="F:catalytic activity"/>
    <property type="evidence" value="ECO:0007669"/>
    <property type="project" value="InterPro"/>
</dbReference>
<dbReference type="Gene3D" id="3.60.10.10">
    <property type="entry name" value="Endonuclease/exonuclease/phosphatase"/>
    <property type="match status" value="1"/>
</dbReference>
<keyword evidence="3" id="KW-1185">Reference proteome</keyword>
<feature type="domain" description="Endonuclease/exonuclease/phosphatase" evidence="1">
    <location>
        <begin position="5"/>
        <end position="263"/>
    </location>
</feature>
<sequence length="291" mass="31931">MIRVMTWNVWWRFGPWEERAKAILAVLREERPDVVGLQEVWQQGGDNFAGWLAAELGMHWAWSPSPVPDRWQRRIGDPSVDVGNAVLSRWPITRTAAEPLPPGEDPPDGQTALYARIAAPAGDIPFFAVHLYSPEHASATRCAQVRTLARFVAAHRGEGAFPPVVVGDFNADRDSDEMRLLSGTKTAPVVRGQVLADTWRFLPPGAPWATWDNANPHVARHGLYDAAVDHVLVGMPGPDGEGRVRAVRRAADRPVDGVWPSDHFAVRVDLAGRVHPEAPASPSNDSRSPTS</sequence>
<dbReference type="OrthoDB" id="9787701at2"/>
<dbReference type="PANTHER" id="PTHR14859:SF1">
    <property type="entry name" value="PGAP2-INTERACTING PROTEIN"/>
    <property type="match status" value="1"/>
</dbReference>
<dbReference type="InterPro" id="IPR036691">
    <property type="entry name" value="Endo/exonu/phosph_ase_sf"/>
</dbReference>
<name>A0A7K0CN95_9ACTN</name>
<dbReference type="AlphaFoldDB" id="A0A7K0CN95"/>
<organism evidence="2 3">
    <name type="scientific">Streptomyces smaragdinus</name>
    <dbReference type="NCBI Taxonomy" id="2585196"/>
    <lineage>
        <taxon>Bacteria</taxon>
        <taxon>Bacillati</taxon>
        <taxon>Actinomycetota</taxon>
        <taxon>Actinomycetes</taxon>
        <taxon>Kitasatosporales</taxon>
        <taxon>Streptomycetaceae</taxon>
        <taxon>Streptomyces</taxon>
    </lineage>
</organism>